<dbReference type="EMBL" id="BDDD01001263">
    <property type="protein sequence ID" value="GAV74719.1"/>
    <property type="molecule type" value="Genomic_DNA"/>
</dbReference>
<feature type="domain" description="BZIP" evidence="5">
    <location>
        <begin position="141"/>
        <end position="192"/>
    </location>
</feature>
<dbReference type="STRING" id="3775.A0A1Q3C3C3"/>
<dbReference type="GO" id="GO:0045893">
    <property type="term" value="P:positive regulation of DNA-templated transcription"/>
    <property type="evidence" value="ECO:0007669"/>
    <property type="project" value="InterPro"/>
</dbReference>
<proteinExistence type="predicted"/>
<dbReference type="Proteomes" id="UP000187406">
    <property type="component" value="Unassembled WGS sequence"/>
</dbReference>
<dbReference type="PANTHER" id="PTHR22952">
    <property type="entry name" value="CAMP-RESPONSE ELEMENT BINDING PROTEIN-RELATED"/>
    <property type="match status" value="1"/>
</dbReference>
<keyword evidence="7" id="KW-1185">Reference proteome</keyword>
<dbReference type="SUPFAM" id="SSF57959">
    <property type="entry name" value="Leucine zipper domain"/>
    <property type="match status" value="1"/>
</dbReference>
<keyword evidence="3" id="KW-0539">Nucleus</keyword>
<sequence>TMEEVWKDINLGSLHDNTSREDLPMTPSVHHNHPHNPQFILQDFFARPFNKDPPIGISSNGERTFYGSPLSPPATVLRLNSGHGFDFLDNSDPLRPNSQLRCHHSLSNVSSFNSPLEALASSSGLASFGKKRVQESDGSSGDRRHKRMIKNRESAARSRARKQECYTNELEHEVAQLMEENARLKRQQEQLRLAAAAQLPKKHMLHRTSTAPF</sequence>
<dbReference type="InterPro" id="IPR046347">
    <property type="entry name" value="bZIP_sf"/>
</dbReference>
<evidence type="ECO:0000256" key="1">
    <source>
        <dbReference type="ARBA" id="ARBA00004123"/>
    </source>
</evidence>
<gene>
    <name evidence="6" type="ORF">CFOL_v3_18199</name>
</gene>
<dbReference type="FunFam" id="1.20.5.170:FF:000036">
    <property type="entry name" value="ABSCISIC ACID-INSENSITIVE 5-like protein 2"/>
    <property type="match status" value="1"/>
</dbReference>
<feature type="compositionally biased region" description="Basic and acidic residues" evidence="4">
    <location>
        <begin position="150"/>
        <end position="163"/>
    </location>
</feature>
<dbReference type="InterPro" id="IPR043452">
    <property type="entry name" value="BZIP46-like"/>
</dbReference>
<feature type="non-terminal residue" evidence="6">
    <location>
        <position position="1"/>
    </location>
</feature>
<comment type="subcellular location">
    <subcellularLocation>
        <location evidence="1">Nucleus</location>
    </subcellularLocation>
</comment>
<dbReference type="OrthoDB" id="644067at2759"/>
<dbReference type="AlphaFoldDB" id="A0A1Q3C3C3"/>
<name>A0A1Q3C3C3_CEPFO</name>
<dbReference type="SMART" id="SM00338">
    <property type="entry name" value="BRLZ"/>
    <property type="match status" value="1"/>
</dbReference>
<organism evidence="6 7">
    <name type="scientific">Cephalotus follicularis</name>
    <name type="common">Albany pitcher plant</name>
    <dbReference type="NCBI Taxonomy" id="3775"/>
    <lineage>
        <taxon>Eukaryota</taxon>
        <taxon>Viridiplantae</taxon>
        <taxon>Streptophyta</taxon>
        <taxon>Embryophyta</taxon>
        <taxon>Tracheophyta</taxon>
        <taxon>Spermatophyta</taxon>
        <taxon>Magnoliopsida</taxon>
        <taxon>eudicotyledons</taxon>
        <taxon>Gunneridae</taxon>
        <taxon>Pentapetalae</taxon>
        <taxon>rosids</taxon>
        <taxon>fabids</taxon>
        <taxon>Oxalidales</taxon>
        <taxon>Cephalotaceae</taxon>
        <taxon>Cephalotus</taxon>
    </lineage>
</organism>
<evidence type="ECO:0000259" key="5">
    <source>
        <dbReference type="PROSITE" id="PS50217"/>
    </source>
</evidence>
<dbReference type="Pfam" id="PF00170">
    <property type="entry name" value="bZIP_1"/>
    <property type="match status" value="1"/>
</dbReference>
<dbReference type="FunCoup" id="A0A1Q3C3C3">
    <property type="interactions" value="180"/>
</dbReference>
<keyword evidence="2" id="KW-0238">DNA-binding</keyword>
<dbReference type="CDD" id="cd14707">
    <property type="entry name" value="bZIP_plant_BZIP46"/>
    <property type="match status" value="1"/>
</dbReference>
<evidence type="ECO:0000256" key="3">
    <source>
        <dbReference type="ARBA" id="ARBA00023242"/>
    </source>
</evidence>
<dbReference type="Gene3D" id="1.20.5.170">
    <property type="match status" value="1"/>
</dbReference>
<dbReference type="GO" id="GO:0005634">
    <property type="term" value="C:nucleus"/>
    <property type="evidence" value="ECO:0007669"/>
    <property type="project" value="UniProtKB-SubCell"/>
</dbReference>
<dbReference type="PROSITE" id="PS50217">
    <property type="entry name" value="BZIP"/>
    <property type="match status" value="1"/>
</dbReference>
<accession>A0A1Q3C3C3</accession>
<dbReference type="GO" id="GO:0003677">
    <property type="term" value="F:DNA binding"/>
    <property type="evidence" value="ECO:0007669"/>
    <property type="project" value="UniProtKB-KW"/>
</dbReference>
<evidence type="ECO:0000313" key="6">
    <source>
        <dbReference type="EMBL" id="GAV74719.1"/>
    </source>
</evidence>
<evidence type="ECO:0000256" key="4">
    <source>
        <dbReference type="SAM" id="MobiDB-lite"/>
    </source>
</evidence>
<dbReference type="InParanoid" id="A0A1Q3C3C3"/>
<feature type="non-terminal residue" evidence="6">
    <location>
        <position position="213"/>
    </location>
</feature>
<evidence type="ECO:0000313" key="7">
    <source>
        <dbReference type="Proteomes" id="UP000187406"/>
    </source>
</evidence>
<evidence type="ECO:0000256" key="2">
    <source>
        <dbReference type="ARBA" id="ARBA00023125"/>
    </source>
</evidence>
<reference evidence="7" key="1">
    <citation type="submission" date="2016-04" db="EMBL/GenBank/DDBJ databases">
        <title>Cephalotus genome sequencing.</title>
        <authorList>
            <person name="Fukushima K."/>
            <person name="Hasebe M."/>
            <person name="Fang X."/>
        </authorList>
    </citation>
    <scope>NUCLEOTIDE SEQUENCE [LARGE SCALE GENOMIC DNA]</scope>
    <source>
        <strain evidence="7">cv. St1</strain>
    </source>
</reference>
<feature type="region of interest" description="Disordered" evidence="4">
    <location>
        <begin position="127"/>
        <end position="163"/>
    </location>
</feature>
<comment type="caution">
    <text evidence="6">The sequence shown here is derived from an EMBL/GenBank/DDBJ whole genome shotgun (WGS) entry which is preliminary data.</text>
</comment>
<dbReference type="InterPro" id="IPR004827">
    <property type="entry name" value="bZIP"/>
</dbReference>
<dbReference type="GO" id="GO:0003700">
    <property type="term" value="F:DNA-binding transcription factor activity"/>
    <property type="evidence" value="ECO:0007669"/>
    <property type="project" value="InterPro"/>
</dbReference>
<dbReference type="PANTHER" id="PTHR22952:SF433">
    <property type="entry name" value="PROTEIN FD"/>
    <property type="match status" value="1"/>
</dbReference>
<dbReference type="PROSITE" id="PS00036">
    <property type="entry name" value="BZIP_BASIC"/>
    <property type="match status" value="1"/>
</dbReference>
<protein>
    <submittedName>
        <fullName evidence="6">BZIP_2 domain-containing protein</fullName>
    </submittedName>
</protein>